<evidence type="ECO:0000313" key="2">
    <source>
        <dbReference type="Proteomes" id="UP000216308"/>
    </source>
</evidence>
<keyword evidence="2" id="KW-1185">Reference proteome</keyword>
<sequence>MVIAVLLALSDRPQRWENVVEVGPRRREFAKVGRIGDAGVRPARRVDGITWTVMVTTDAERLRSDVDRGRRLRIADESGPHIGVALSVSAVDAVEGEGEAVAPLGLRDEFDLHEVGEVVPARSARDVGPLVELRGGERA</sequence>
<evidence type="ECO:0000313" key="1">
    <source>
        <dbReference type="EMBL" id="OYR58616.1"/>
    </source>
</evidence>
<comment type="caution">
    <text evidence="1">The sequence shown here is derived from an EMBL/GenBank/DDBJ whole genome shotgun (WGS) entry which is preliminary data.</text>
</comment>
<gene>
    <name evidence="1" type="ORF">DJ70_02500</name>
</gene>
<dbReference type="RefSeq" id="WP_143420897.1">
    <property type="nucleotide sequence ID" value="NZ_NHPJ01000027.1"/>
</dbReference>
<feature type="non-terminal residue" evidence="1">
    <location>
        <position position="139"/>
    </location>
</feature>
<reference evidence="1 2" key="1">
    <citation type="journal article" date="2014" name="Front. Microbiol.">
        <title>Population and genomic analysis of the genus Halorubrum.</title>
        <authorList>
            <person name="Fullmer M.S."/>
            <person name="Soucy S.M."/>
            <person name="Swithers K.S."/>
            <person name="Makkay A.M."/>
            <person name="Wheeler R."/>
            <person name="Ventosa A."/>
            <person name="Gogarten J.P."/>
            <person name="Papke R.T."/>
        </authorList>
    </citation>
    <scope>NUCLEOTIDE SEQUENCE [LARGE SCALE GENOMIC DNA]</scope>
    <source>
        <strain evidence="1 2">Cb34</strain>
    </source>
</reference>
<proteinExistence type="predicted"/>
<dbReference type="Proteomes" id="UP000216308">
    <property type="component" value="Unassembled WGS sequence"/>
</dbReference>
<dbReference type="AlphaFoldDB" id="A0A256IQP0"/>
<dbReference type="EMBL" id="NHPJ01000027">
    <property type="protein sequence ID" value="OYR58616.1"/>
    <property type="molecule type" value="Genomic_DNA"/>
</dbReference>
<accession>A0A256IQP0</accession>
<protein>
    <submittedName>
        <fullName evidence="1">Uncharacterized protein</fullName>
    </submittedName>
</protein>
<organism evidence="1 2">
    <name type="scientific">Halorubrum halodurans</name>
    <dbReference type="NCBI Taxonomy" id="1383851"/>
    <lineage>
        <taxon>Archaea</taxon>
        <taxon>Methanobacteriati</taxon>
        <taxon>Methanobacteriota</taxon>
        <taxon>Stenosarchaea group</taxon>
        <taxon>Halobacteria</taxon>
        <taxon>Halobacteriales</taxon>
        <taxon>Haloferacaceae</taxon>
        <taxon>Halorubrum</taxon>
    </lineage>
</organism>
<name>A0A256IQP0_9EURY</name>